<sequence>MLRARARALLRALPYRALSACNPSEPSVLPAHPFAFEEGCHMSDPGHTSLQASMKPRHLVMMRLGSAIGTGLFVGTGGVIAAAGPAALLAYVIAGFIVICVMRMLAEMVAADPNPGAFSYYAGKALGAPAAFATGWLWWIQMCLVVAAEAIAAAQILSELVPIVPSWVFALSFMLLFTGINLAAVGEFGEFEFWFSLVKVGFVVVFLVLGVLFLLGLTPGDSPGLTHLTETPFMPTGVSGVAAALLIVAFAFGGVEIVAIAAAETSRPAHSVAKATRAIVWRIVLFYMGSVAIMVLAMPWDDPDLHSAPFVAVLNVAGLPAVAATLGLVIVLALLSSLNANLYGGSRMVFSLAERGLVGRGRASRLFAGTNTRGVPVVSVLGTSAFGFVAVLLNYFWGEAVLGMLLSVVGSTLIVTWVCTIVSHLVLHYRARREGTELPVRMWFFPYVSWFTLACVAAVVVLGMTVPAIRTQMLLTFALTAVLYGLGVLASRRGIDALT</sequence>
<keyword evidence="4" id="KW-0029">Amino-acid transport</keyword>
<feature type="domain" description="Amino acid permease/ SLC12A" evidence="8">
    <location>
        <begin position="58"/>
        <end position="484"/>
    </location>
</feature>
<dbReference type="Pfam" id="PF00324">
    <property type="entry name" value="AA_permease"/>
    <property type="match status" value="1"/>
</dbReference>
<feature type="transmembrane region" description="Helical" evidence="7">
    <location>
        <begin position="237"/>
        <end position="259"/>
    </location>
</feature>
<feature type="transmembrane region" description="Helical" evidence="7">
    <location>
        <begin position="197"/>
        <end position="217"/>
    </location>
</feature>
<gene>
    <name evidence="9" type="ORF">GCM10009755_24090</name>
</gene>
<dbReference type="PANTHER" id="PTHR43495">
    <property type="entry name" value="GABA PERMEASE"/>
    <property type="match status" value="1"/>
</dbReference>
<dbReference type="Proteomes" id="UP001500755">
    <property type="component" value="Unassembled WGS sequence"/>
</dbReference>
<feature type="transmembrane region" description="Helical" evidence="7">
    <location>
        <begin position="312"/>
        <end position="338"/>
    </location>
</feature>
<evidence type="ECO:0000256" key="1">
    <source>
        <dbReference type="ARBA" id="ARBA00004141"/>
    </source>
</evidence>
<dbReference type="InterPro" id="IPR004840">
    <property type="entry name" value="Amino_acid_permease_CS"/>
</dbReference>
<dbReference type="PIRSF" id="PIRSF006060">
    <property type="entry name" value="AA_transporter"/>
    <property type="match status" value="1"/>
</dbReference>
<comment type="caution">
    <text evidence="9">The sequence shown here is derived from an EMBL/GenBank/DDBJ whole genome shotgun (WGS) entry which is preliminary data.</text>
</comment>
<feature type="transmembrane region" description="Helical" evidence="7">
    <location>
        <begin position="375"/>
        <end position="397"/>
    </location>
</feature>
<evidence type="ECO:0000313" key="9">
    <source>
        <dbReference type="EMBL" id="GAA2011871.1"/>
    </source>
</evidence>
<feature type="transmembrane region" description="Helical" evidence="7">
    <location>
        <begin position="163"/>
        <end position="185"/>
    </location>
</feature>
<keyword evidence="2" id="KW-0813">Transport</keyword>
<evidence type="ECO:0000256" key="6">
    <source>
        <dbReference type="ARBA" id="ARBA00023136"/>
    </source>
</evidence>
<evidence type="ECO:0000256" key="5">
    <source>
        <dbReference type="ARBA" id="ARBA00022989"/>
    </source>
</evidence>
<feature type="transmembrane region" description="Helical" evidence="7">
    <location>
        <begin position="472"/>
        <end position="490"/>
    </location>
</feature>
<feature type="transmembrane region" description="Helical" evidence="7">
    <location>
        <begin position="64"/>
        <end position="82"/>
    </location>
</feature>
<evidence type="ECO:0000256" key="2">
    <source>
        <dbReference type="ARBA" id="ARBA00022448"/>
    </source>
</evidence>
<evidence type="ECO:0000256" key="3">
    <source>
        <dbReference type="ARBA" id="ARBA00022692"/>
    </source>
</evidence>
<evidence type="ECO:0000259" key="8">
    <source>
        <dbReference type="Pfam" id="PF00324"/>
    </source>
</evidence>
<comment type="subcellular location">
    <subcellularLocation>
        <location evidence="1">Membrane</location>
        <topology evidence="1">Multi-pass membrane protein</topology>
    </subcellularLocation>
</comment>
<evidence type="ECO:0000256" key="4">
    <source>
        <dbReference type="ARBA" id="ARBA00022970"/>
    </source>
</evidence>
<reference evidence="9 10" key="1">
    <citation type="journal article" date="2019" name="Int. J. Syst. Evol. Microbiol.">
        <title>The Global Catalogue of Microorganisms (GCM) 10K type strain sequencing project: providing services to taxonomists for standard genome sequencing and annotation.</title>
        <authorList>
            <consortium name="The Broad Institute Genomics Platform"/>
            <consortium name="The Broad Institute Genome Sequencing Center for Infectious Disease"/>
            <person name="Wu L."/>
            <person name="Ma J."/>
        </authorList>
    </citation>
    <scope>NUCLEOTIDE SEQUENCE [LARGE SCALE GENOMIC DNA]</scope>
    <source>
        <strain evidence="9 10">JCM 14546</strain>
    </source>
</reference>
<name>A0ABN2TKB0_9MICO</name>
<dbReference type="PANTHER" id="PTHR43495:SF5">
    <property type="entry name" value="GAMMA-AMINOBUTYRIC ACID PERMEASE"/>
    <property type="match status" value="1"/>
</dbReference>
<keyword evidence="6 7" id="KW-0472">Membrane</keyword>
<keyword evidence="10" id="KW-1185">Reference proteome</keyword>
<feature type="transmembrane region" description="Helical" evidence="7">
    <location>
        <begin position="279"/>
        <end position="300"/>
    </location>
</feature>
<organism evidence="9 10">
    <name type="scientific">Brevibacterium samyangense</name>
    <dbReference type="NCBI Taxonomy" id="366888"/>
    <lineage>
        <taxon>Bacteria</taxon>
        <taxon>Bacillati</taxon>
        <taxon>Actinomycetota</taxon>
        <taxon>Actinomycetes</taxon>
        <taxon>Micrococcales</taxon>
        <taxon>Brevibacteriaceae</taxon>
        <taxon>Brevibacterium</taxon>
    </lineage>
</organism>
<dbReference type="Gene3D" id="1.20.1740.10">
    <property type="entry name" value="Amino acid/polyamine transporter I"/>
    <property type="match status" value="1"/>
</dbReference>
<dbReference type="InterPro" id="IPR004841">
    <property type="entry name" value="AA-permease/SLC12A_dom"/>
</dbReference>
<feature type="transmembrane region" description="Helical" evidence="7">
    <location>
        <begin position="447"/>
        <end position="466"/>
    </location>
</feature>
<protein>
    <submittedName>
        <fullName evidence="9">Amino acid permease</fullName>
    </submittedName>
</protein>
<accession>A0ABN2TKB0</accession>
<proteinExistence type="predicted"/>
<evidence type="ECO:0000313" key="10">
    <source>
        <dbReference type="Proteomes" id="UP001500755"/>
    </source>
</evidence>
<evidence type="ECO:0000256" key="7">
    <source>
        <dbReference type="SAM" id="Phobius"/>
    </source>
</evidence>
<keyword evidence="5 7" id="KW-1133">Transmembrane helix</keyword>
<dbReference type="PROSITE" id="PS00218">
    <property type="entry name" value="AMINO_ACID_PERMEASE_1"/>
    <property type="match status" value="1"/>
</dbReference>
<dbReference type="EMBL" id="BAAANO010000024">
    <property type="protein sequence ID" value="GAA2011871.1"/>
    <property type="molecule type" value="Genomic_DNA"/>
</dbReference>
<feature type="transmembrane region" description="Helical" evidence="7">
    <location>
        <begin position="88"/>
        <end position="106"/>
    </location>
</feature>
<feature type="transmembrane region" description="Helical" evidence="7">
    <location>
        <begin position="403"/>
        <end position="427"/>
    </location>
</feature>
<keyword evidence="3 7" id="KW-0812">Transmembrane</keyword>